<evidence type="ECO:0000256" key="1">
    <source>
        <dbReference type="ARBA" id="ARBA00006432"/>
    </source>
</evidence>
<keyword evidence="9" id="KW-1185">Reference proteome</keyword>
<dbReference type="GO" id="GO:0044539">
    <property type="term" value="P:long-chain fatty acid import into cell"/>
    <property type="evidence" value="ECO:0007669"/>
    <property type="project" value="TreeGrafter"/>
</dbReference>
<evidence type="ECO:0000313" key="9">
    <source>
        <dbReference type="Proteomes" id="UP000199417"/>
    </source>
</evidence>
<dbReference type="GO" id="GO:0004467">
    <property type="term" value="F:long-chain fatty acid-CoA ligase activity"/>
    <property type="evidence" value="ECO:0007669"/>
    <property type="project" value="TreeGrafter"/>
</dbReference>
<evidence type="ECO:0000256" key="4">
    <source>
        <dbReference type="ARBA" id="ARBA00022840"/>
    </source>
</evidence>
<dbReference type="InterPro" id="IPR042099">
    <property type="entry name" value="ANL_N_sf"/>
</dbReference>
<dbReference type="RefSeq" id="WP_072843140.1">
    <property type="nucleotide sequence ID" value="NZ_FNAB01000001.1"/>
</dbReference>
<sequence>MTIATPTVTDLLLRLRDDDDHGILFEDKKIPWSEHVALSADLAAGLATLFDPAAPRHVGVLLDNVPEFSLLLGAAALGGSVVVGLNTTRRGEALAGDIARADCQVVVADSSTVELLDGLDLGGVRVLTVDSPDWTNLLAAHRGSAVPDRVAAGDDLFMLIFTSGTSGNPKAVRVTHKMVAGPGRMLADRFELSAADTTYASMPLFHSGAVMACWAIALAVGGNFALRRKFSASGFLPDVRRFGATFAHYVGKPLAYVLATPERADDADNPLKVVYGNEGSASAIAEFARRFAVRVVDGFGSTEGGVLISRPPGTPPGALGPLPAGIAVLDPDDGTPCPIAEFDDNGHITNADKATGELVNTAGTGSFAGYYKNPEAEAERVRDGQYWSGDLGYVDADGYVYFAGRSSGWMRVDGENLGTAPIENIVSRHPQVVEAAAYAVPDPQVGDRVAVALVVADGFDVDEFAEFLTSQPDLGPKQVPTVIRVSADLPKTATYKVLGRSLSAQRWNSPDPTWFRAAGTTSFVPVTAELAAKLDAELDR</sequence>
<dbReference type="PANTHER" id="PTHR43107:SF15">
    <property type="entry name" value="FATTY ACID TRANSPORT PROTEIN 3, ISOFORM A"/>
    <property type="match status" value="1"/>
</dbReference>
<keyword evidence="5" id="KW-0472">Membrane</keyword>
<keyword evidence="2" id="KW-0436">Ligase</keyword>
<keyword evidence="5" id="KW-1133">Transmembrane helix</keyword>
<dbReference type="Gene3D" id="3.40.50.12780">
    <property type="entry name" value="N-terminal domain of ligase-like"/>
    <property type="match status" value="1"/>
</dbReference>
<dbReference type="SUPFAM" id="SSF56801">
    <property type="entry name" value="Acetyl-CoA synthetase-like"/>
    <property type="match status" value="1"/>
</dbReference>
<evidence type="ECO:0000259" key="7">
    <source>
        <dbReference type="Pfam" id="PF13193"/>
    </source>
</evidence>
<organism evidence="8 9">
    <name type="scientific">Rhodococcus tukisamuensis</name>
    <dbReference type="NCBI Taxonomy" id="168276"/>
    <lineage>
        <taxon>Bacteria</taxon>
        <taxon>Bacillati</taxon>
        <taxon>Actinomycetota</taxon>
        <taxon>Actinomycetes</taxon>
        <taxon>Mycobacteriales</taxon>
        <taxon>Nocardiaceae</taxon>
        <taxon>Rhodococcus</taxon>
    </lineage>
</organism>
<feature type="transmembrane region" description="Helical" evidence="5">
    <location>
        <begin position="204"/>
        <end position="226"/>
    </location>
</feature>
<evidence type="ECO:0000256" key="3">
    <source>
        <dbReference type="ARBA" id="ARBA00022741"/>
    </source>
</evidence>
<dbReference type="GO" id="GO:0005324">
    <property type="term" value="F:long-chain fatty acid transmembrane transporter activity"/>
    <property type="evidence" value="ECO:0007669"/>
    <property type="project" value="TreeGrafter"/>
</dbReference>
<dbReference type="EMBL" id="FNAB01000001">
    <property type="protein sequence ID" value="SDC68783.1"/>
    <property type="molecule type" value="Genomic_DNA"/>
</dbReference>
<dbReference type="PANTHER" id="PTHR43107">
    <property type="entry name" value="LONG-CHAIN FATTY ACID TRANSPORT PROTEIN"/>
    <property type="match status" value="1"/>
</dbReference>
<evidence type="ECO:0000313" key="8">
    <source>
        <dbReference type="EMBL" id="SDC68783.1"/>
    </source>
</evidence>
<dbReference type="AlphaFoldDB" id="A0A1G6NLN2"/>
<dbReference type="Pfam" id="PF13193">
    <property type="entry name" value="AMP-binding_C"/>
    <property type="match status" value="1"/>
</dbReference>
<gene>
    <name evidence="8" type="ORF">SAMN05444580_101588</name>
</gene>
<keyword evidence="5" id="KW-0812">Transmembrane</keyword>
<dbReference type="STRING" id="168276.SAMN05444580_101588"/>
<dbReference type="InterPro" id="IPR020845">
    <property type="entry name" value="AMP-binding_CS"/>
</dbReference>
<keyword evidence="3" id="KW-0547">Nucleotide-binding</keyword>
<evidence type="ECO:0000259" key="6">
    <source>
        <dbReference type="Pfam" id="PF00501"/>
    </source>
</evidence>
<comment type="similarity">
    <text evidence="1">Belongs to the ATP-dependent AMP-binding enzyme family.</text>
</comment>
<dbReference type="GO" id="GO:0005524">
    <property type="term" value="F:ATP binding"/>
    <property type="evidence" value="ECO:0007669"/>
    <property type="project" value="UniProtKB-KW"/>
</dbReference>
<evidence type="ECO:0000256" key="2">
    <source>
        <dbReference type="ARBA" id="ARBA00022598"/>
    </source>
</evidence>
<dbReference type="InterPro" id="IPR025110">
    <property type="entry name" value="AMP-bd_C"/>
</dbReference>
<dbReference type="PROSITE" id="PS00455">
    <property type="entry name" value="AMP_BINDING"/>
    <property type="match status" value="1"/>
</dbReference>
<dbReference type="Pfam" id="PF00501">
    <property type="entry name" value="AMP-binding"/>
    <property type="match status" value="1"/>
</dbReference>
<name>A0A1G6NLN2_9NOCA</name>
<dbReference type="Proteomes" id="UP000199417">
    <property type="component" value="Unassembled WGS sequence"/>
</dbReference>
<reference evidence="8 9" key="1">
    <citation type="submission" date="2016-10" db="EMBL/GenBank/DDBJ databases">
        <authorList>
            <person name="de Groot N.N."/>
        </authorList>
    </citation>
    <scope>NUCLEOTIDE SEQUENCE [LARGE SCALE GENOMIC DNA]</scope>
    <source>
        <strain evidence="8 9">JCM 11308</strain>
    </source>
</reference>
<dbReference type="Gene3D" id="3.30.300.30">
    <property type="match status" value="1"/>
</dbReference>
<dbReference type="InterPro" id="IPR045851">
    <property type="entry name" value="AMP-bd_C_sf"/>
</dbReference>
<keyword evidence="4" id="KW-0067">ATP-binding</keyword>
<dbReference type="InterPro" id="IPR000873">
    <property type="entry name" value="AMP-dep_synth/lig_dom"/>
</dbReference>
<protein>
    <submittedName>
        <fullName evidence="8">Fatty-acyl-CoA synthase</fullName>
    </submittedName>
</protein>
<feature type="domain" description="AMP-dependent synthetase/ligase" evidence="6">
    <location>
        <begin position="25"/>
        <end position="371"/>
    </location>
</feature>
<accession>A0A1G6NLN2</accession>
<evidence type="ECO:0000256" key="5">
    <source>
        <dbReference type="SAM" id="Phobius"/>
    </source>
</evidence>
<proteinExistence type="inferred from homology"/>
<dbReference type="GO" id="GO:0005886">
    <property type="term" value="C:plasma membrane"/>
    <property type="evidence" value="ECO:0007669"/>
    <property type="project" value="TreeGrafter"/>
</dbReference>
<feature type="domain" description="AMP-binding enzyme C-terminal" evidence="7">
    <location>
        <begin position="422"/>
        <end position="496"/>
    </location>
</feature>